<sequence length="96" mass="10852">MTRNDTWFLLVQYRHKGTTQVYEYDDPGLAADAYSETEKKFRRDLGGSDPEVDVLLVGAESLNVVKERYPSYFIKAKSRSDKLNRLLAALPVAPVG</sequence>
<dbReference type="RefSeq" id="WP_114451235.1">
    <property type="nucleotide sequence ID" value="NZ_QPJC01000001.1"/>
</dbReference>
<reference evidence="1 2" key="1">
    <citation type="submission" date="2018-07" db="EMBL/GenBank/DDBJ databases">
        <title>Genomic Encyclopedia of Type Strains, Phase III (KMG-III): the genomes of soil and plant-associated and newly described type strains.</title>
        <authorList>
            <person name="Whitman W."/>
        </authorList>
    </citation>
    <scope>NUCLEOTIDE SEQUENCE [LARGE SCALE GENOMIC DNA]</scope>
    <source>
        <strain evidence="1 2">CECT 8575</strain>
    </source>
</reference>
<gene>
    <name evidence="1" type="ORF">DFQ14_101364</name>
</gene>
<evidence type="ECO:0000313" key="1">
    <source>
        <dbReference type="EMBL" id="RCW47021.1"/>
    </source>
</evidence>
<proteinExistence type="predicted"/>
<name>A0A368VYJ5_9ACTN</name>
<dbReference type="AlphaFoldDB" id="A0A368VYJ5"/>
<dbReference type="Proteomes" id="UP000253495">
    <property type="component" value="Unassembled WGS sequence"/>
</dbReference>
<keyword evidence="2" id="KW-1185">Reference proteome</keyword>
<protein>
    <submittedName>
        <fullName evidence="1">Uncharacterized protein</fullName>
    </submittedName>
</protein>
<dbReference type="OrthoDB" id="3698183at2"/>
<accession>A0A368VYJ5</accession>
<evidence type="ECO:0000313" key="2">
    <source>
        <dbReference type="Proteomes" id="UP000253495"/>
    </source>
</evidence>
<comment type="caution">
    <text evidence="1">The sequence shown here is derived from an EMBL/GenBank/DDBJ whole genome shotgun (WGS) entry which is preliminary data.</text>
</comment>
<organism evidence="1 2">
    <name type="scientific">Halopolyspora algeriensis</name>
    <dbReference type="NCBI Taxonomy" id="1500506"/>
    <lineage>
        <taxon>Bacteria</taxon>
        <taxon>Bacillati</taxon>
        <taxon>Actinomycetota</taxon>
        <taxon>Actinomycetes</taxon>
        <taxon>Actinomycetes incertae sedis</taxon>
        <taxon>Halopolyspora</taxon>
    </lineage>
</organism>
<dbReference type="EMBL" id="QPJC01000001">
    <property type="protein sequence ID" value="RCW47021.1"/>
    <property type="molecule type" value="Genomic_DNA"/>
</dbReference>